<dbReference type="GO" id="GO:0000793">
    <property type="term" value="C:condensed chromosome"/>
    <property type="evidence" value="ECO:0007669"/>
    <property type="project" value="TreeGrafter"/>
</dbReference>
<reference evidence="2" key="1">
    <citation type="submission" date="2022-10" db="EMBL/GenBank/DDBJ databases">
        <authorList>
            <person name="Chen Y."/>
            <person name="Dougan E. K."/>
            <person name="Chan C."/>
            <person name="Rhodes N."/>
            <person name="Thang M."/>
        </authorList>
    </citation>
    <scope>NUCLEOTIDE SEQUENCE</scope>
</reference>
<feature type="compositionally biased region" description="Low complexity" evidence="1">
    <location>
        <begin position="206"/>
        <end position="219"/>
    </location>
</feature>
<evidence type="ECO:0000256" key="1">
    <source>
        <dbReference type="SAM" id="MobiDB-lite"/>
    </source>
</evidence>
<dbReference type="GO" id="GO:0000796">
    <property type="term" value="C:condensin complex"/>
    <property type="evidence" value="ECO:0007669"/>
    <property type="project" value="TreeGrafter"/>
</dbReference>
<gene>
    <name evidence="2" type="ORF">C1SCF055_LOCUS31947</name>
</gene>
<dbReference type="EMBL" id="CAMXCT020003791">
    <property type="protein sequence ID" value="CAL1159670.1"/>
    <property type="molecule type" value="Genomic_DNA"/>
</dbReference>
<feature type="region of interest" description="Disordered" evidence="1">
    <location>
        <begin position="351"/>
        <end position="382"/>
    </location>
</feature>
<keyword evidence="4" id="KW-1185">Reference proteome</keyword>
<dbReference type="GO" id="GO:0000785">
    <property type="term" value="C:chromatin"/>
    <property type="evidence" value="ECO:0007669"/>
    <property type="project" value="TreeGrafter"/>
</dbReference>
<feature type="region of interest" description="Disordered" evidence="1">
    <location>
        <begin position="283"/>
        <end position="331"/>
    </location>
</feature>
<reference evidence="3" key="2">
    <citation type="submission" date="2024-04" db="EMBL/GenBank/DDBJ databases">
        <authorList>
            <person name="Chen Y."/>
            <person name="Shah S."/>
            <person name="Dougan E. K."/>
            <person name="Thang M."/>
            <person name="Chan C."/>
        </authorList>
    </citation>
    <scope>NUCLEOTIDE SEQUENCE [LARGE SCALE GENOMIC DNA]</scope>
</reference>
<accession>A0A9P1GAL6</accession>
<dbReference type="GO" id="GO:0007076">
    <property type="term" value="P:mitotic chromosome condensation"/>
    <property type="evidence" value="ECO:0007669"/>
    <property type="project" value="TreeGrafter"/>
</dbReference>
<proteinExistence type="predicted"/>
<dbReference type="EMBL" id="CAMXCT010003791">
    <property type="protein sequence ID" value="CAI4006295.1"/>
    <property type="molecule type" value="Genomic_DNA"/>
</dbReference>
<feature type="region of interest" description="Disordered" evidence="1">
    <location>
        <begin position="489"/>
        <end position="526"/>
    </location>
</feature>
<feature type="compositionally biased region" description="Low complexity" evidence="1">
    <location>
        <begin position="283"/>
        <end position="301"/>
    </location>
</feature>
<feature type="region of interest" description="Disordered" evidence="1">
    <location>
        <begin position="203"/>
        <end position="222"/>
    </location>
</feature>
<feature type="compositionally biased region" description="Polar residues" evidence="1">
    <location>
        <begin position="321"/>
        <end position="331"/>
    </location>
</feature>
<feature type="region of interest" description="Disordered" evidence="1">
    <location>
        <begin position="127"/>
        <end position="158"/>
    </location>
</feature>
<evidence type="ECO:0000313" key="3">
    <source>
        <dbReference type="EMBL" id="CAL1159670.1"/>
    </source>
</evidence>
<name>A0A9P1GAL6_9DINO</name>
<dbReference type="AlphaFoldDB" id="A0A9P1GAL6"/>
<dbReference type="PANTHER" id="PTHR43941:SF1">
    <property type="entry name" value="STRUCTURAL MAINTENANCE OF CHROMOSOMES PROTEIN 2"/>
    <property type="match status" value="1"/>
</dbReference>
<comment type="caution">
    <text evidence="2">The sequence shown here is derived from an EMBL/GenBank/DDBJ whole genome shotgun (WGS) entry which is preliminary data.</text>
</comment>
<feature type="compositionally biased region" description="Basic and acidic residues" evidence="1">
    <location>
        <begin position="503"/>
        <end position="519"/>
    </location>
</feature>
<evidence type="ECO:0000313" key="2">
    <source>
        <dbReference type="EMBL" id="CAI4006295.1"/>
    </source>
</evidence>
<dbReference type="GO" id="GO:0003682">
    <property type="term" value="F:chromatin binding"/>
    <property type="evidence" value="ECO:0007669"/>
    <property type="project" value="TreeGrafter"/>
</dbReference>
<feature type="compositionally biased region" description="Low complexity" evidence="1">
    <location>
        <begin position="145"/>
        <end position="156"/>
    </location>
</feature>
<feature type="compositionally biased region" description="Basic and acidic residues" evidence="1">
    <location>
        <begin position="55"/>
        <end position="80"/>
    </location>
</feature>
<dbReference type="Proteomes" id="UP001152797">
    <property type="component" value="Unassembled WGS sequence"/>
</dbReference>
<sequence>MEVNLDGVIKQVCRTLKQWSLEGPPQNPRKAAGDLATLLEDARRSSEEQPTNSELDPRSDEVRKELERKLQQEEKEKEQLEAKLKELQQAMTERAHSLACASRVRAVDCGAERLRQEQEDRGRIQQEARQLQQQLDQAKRELAESQKVQSEQKQQAHSLACASRVRAVDCGAERLRQEQEDRARIQQEARQLQQQLDQAKRELAESQKVQSEQKQQASQLNEQLRERQRELIKEQELRSKAEEKVREYRLADRRANAAATEIGRTISPRVWTKPTRVAVANAGNAANTGNAAPTTAPNPKVADARQTTPAKQRPVPARMVENQQTSLQTSPGKMLKDKNLLEILPVRAPFLDRTNNEPEKDSQQPSADVSHMSPTKIITPRDGLLTPDRWAINRSPLADRMEVRLGNADIKMRSPSRTFLYNGTQVRTVLKRVPTDFKVRLQRKQEFGSTFATGGKHVTFAEEEKTACSPPRWYLDMLEYEQACKLAEEPKARGRSLTPPMRRRPEAAREARETPREETGSLPRWR</sequence>
<feature type="compositionally biased region" description="Low complexity" evidence="1">
    <location>
        <begin position="127"/>
        <end position="136"/>
    </location>
</feature>
<feature type="region of interest" description="Disordered" evidence="1">
    <location>
        <begin position="20"/>
        <end position="80"/>
    </location>
</feature>
<evidence type="ECO:0000313" key="4">
    <source>
        <dbReference type="Proteomes" id="UP001152797"/>
    </source>
</evidence>
<protein>
    <submittedName>
        <fullName evidence="2">Uncharacterized protein</fullName>
    </submittedName>
</protein>
<dbReference type="PANTHER" id="PTHR43941">
    <property type="entry name" value="STRUCTURAL MAINTENANCE OF CHROMOSOMES PROTEIN 2"/>
    <property type="match status" value="1"/>
</dbReference>
<organism evidence="2">
    <name type="scientific">Cladocopium goreaui</name>
    <dbReference type="NCBI Taxonomy" id="2562237"/>
    <lineage>
        <taxon>Eukaryota</taxon>
        <taxon>Sar</taxon>
        <taxon>Alveolata</taxon>
        <taxon>Dinophyceae</taxon>
        <taxon>Suessiales</taxon>
        <taxon>Symbiodiniaceae</taxon>
        <taxon>Cladocopium</taxon>
    </lineage>
</organism>
<dbReference type="EMBL" id="CAMXCT030003791">
    <property type="protein sequence ID" value="CAL4793607.1"/>
    <property type="molecule type" value="Genomic_DNA"/>
</dbReference>